<gene>
    <name evidence="2" type="ORF">AVDCRST_MAG18-2247</name>
</gene>
<feature type="compositionally biased region" description="Basic residues" evidence="1">
    <location>
        <begin position="60"/>
        <end position="78"/>
    </location>
</feature>
<feature type="non-terminal residue" evidence="2">
    <location>
        <position position="1"/>
    </location>
</feature>
<evidence type="ECO:0000256" key="1">
    <source>
        <dbReference type="SAM" id="MobiDB-lite"/>
    </source>
</evidence>
<dbReference type="EMBL" id="CADCWN010000170">
    <property type="protein sequence ID" value="CAA9573399.1"/>
    <property type="molecule type" value="Genomic_DNA"/>
</dbReference>
<dbReference type="AlphaFoldDB" id="A0A6J4VDV4"/>
<evidence type="ECO:0000313" key="2">
    <source>
        <dbReference type="EMBL" id="CAA9573399.1"/>
    </source>
</evidence>
<accession>A0A6J4VDV4</accession>
<reference evidence="2" key="1">
    <citation type="submission" date="2020-02" db="EMBL/GenBank/DDBJ databases">
        <authorList>
            <person name="Meier V. D."/>
        </authorList>
    </citation>
    <scope>NUCLEOTIDE SEQUENCE</scope>
    <source>
        <strain evidence="2">AVDCRST_MAG18</strain>
    </source>
</reference>
<feature type="compositionally biased region" description="Low complexity" evidence="1">
    <location>
        <begin position="82"/>
        <end position="92"/>
    </location>
</feature>
<feature type="compositionally biased region" description="Low complexity" evidence="1">
    <location>
        <begin position="26"/>
        <end position="40"/>
    </location>
</feature>
<sequence>GRGDDPRGRGDPAQAGGRPADRPRACRAGGAPRRPAGRPAQQLDLRRLGVGWVHADRGGTRRLGRGRGHHPPARRRPPRLPAPRAGGRVARPLLGALRPHRDHGVGRRPGRRGVLRALRLPGHRPGHGPGGRPRPVAL</sequence>
<feature type="non-terminal residue" evidence="2">
    <location>
        <position position="138"/>
    </location>
</feature>
<proteinExistence type="predicted"/>
<feature type="compositionally biased region" description="Basic residues" evidence="1">
    <location>
        <begin position="98"/>
        <end position="114"/>
    </location>
</feature>
<feature type="region of interest" description="Disordered" evidence="1">
    <location>
        <begin position="1"/>
        <end position="138"/>
    </location>
</feature>
<feature type="compositionally biased region" description="Basic and acidic residues" evidence="1">
    <location>
        <begin position="1"/>
        <end position="10"/>
    </location>
</feature>
<organism evidence="2">
    <name type="scientific">uncultured Thermomicrobiales bacterium</name>
    <dbReference type="NCBI Taxonomy" id="1645740"/>
    <lineage>
        <taxon>Bacteria</taxon>
        <taxon>Pseudomonadati</taxon>
        <taxon>Thermomicrobiota</taxon>
        <taxon>Thermomicrobia</taxon>
        <taxon>Thermomicrobiales</taxon>
        <taxon>environmental samples</taxon>
    </lineage>
</organism>
<name>A0A6J4VDV4_9BACT</name>
<protein>
    <submittedName>
        <fullName evidence="2">Uncharacterized protein</fullName>
    </submittedName>
</protein>